<evidence type="ECO:0000313" key="1">
    <source>
        <dbReference type="EMBL" id="CCG85427.1"/>
    </source>
</evidence>
<dbReference type="OrthoDB" id="6497677at2"/>
<keyword evidence="2" id="KW-1185">Reference proteome</keyword>
<dbReference type="RefSeq" id="WP_023653293.1">
    <property type="nucleotide sequence ID" value="NZ_CAHS01000002.1"/>
</dbReference>
<dbReference type="Proteomes" id="UP000018217">
    <property type="component" value="Unassembled WGS sequence"/>
</dbReference>
<protein>
    <submittedName>
        <fullName evidence="1">Putative bacteriophage protein</fullName>
    </submittedName>
</protein>
<organism evidence="1 2">
    <name type="scientific">Erwinia piriflorinigrans CFBP 5888</name>
    <dbReference type="NCBI Taxonomy" id="1161919"/>
    <lineage>
        <taxon>Bacteria</taxon>
        <taxon>Pseudomonadati</taxon>
        <taxon>Pseudomonadota</taxon>
        <taxon>Gammaproteobacteria</taxon>
        <taxon>Enterobacterales</taxon>
        <taxon>Erwiniaceae</taxon>
        <taxon>Erwinia</taxon>
    </lineage>
</organism>
<accession>V5Z2P3</accession>
<dbReference type="AlphaFoldDB" id="V5Z2P3"/>
<comment type="caution">
    <text evidence="1">The sequence shown here is derived from an EMBL/GenBank/DDBJ whole genome shotgun (WGS) entry which is preliminary data.</text>
</comment>
<proteinExistence type="predicted"/>
<name>V5Z2P3_9GAMM</name>
<gene>
    <name evidence="1" type="ORF">EPIR_0062</name>
</gene>
<dbReference type="EMBL" id="CAHS01000002">
    <property type="protein sequence ID" value="CCG85427.1"/>
    <property type="molecule type" value="Genomic_DNA"/>
</dbReference>
<dbReference type="STRING" id="1161919.EPIR_0062"/>
<evidence type="ECO:0000313" key="2">
    <source>
        <dbReference type="Proteomes" id="UP000018217"/>
    </source>
</evidence>
<sequence length="71" mass="7818">MKTIPIGDAQCRVEQAQALLSVWMEVDTGDKTTWSLIGALMTLLDGVPEAVKAAEYEICDYIARDMREGKA</sequence>
<reference evidence="1 2" key="1">
    <citation type="journal article" date="2013" name="Syst. Appl. Microbiol.">
        <title>Phylogenetic position and virulence apparatus of the pear flower necrosis pathogen Erwinia piriflorinigrans CFBP 5888T as assessed by comparative genomics.</title>
        <authorList>
            <person name="Smits T.H."/>
            <person name="Rezzonico F."/>
            <person name="Lopez M.M."/>
            <person name="Blom J."/>
            <person name="Goesmann A."/>
            <person name="Frey J.E."/>
            <person name="Duffy B."/>
        </authorList>
    </citation>
    <scope>NUCLEOTIDE SEQUENCE [LARGE SCALE GENOMIC DNA]</scope>
    <source>
        <strain evidence="2">CFBP5888</strain>
    </source>
</reference>